<feature type="coiled-coil region" evidence="1">
    <location>
        <begin position="201"/>
        <end position="228"/>
    </location>
</feature>
<feature type="compositionally biased region" description="Acidic residues" evidence="2">
    <location>
        <begin position="123"/>
        <end position="133"/>
    </location>
</feature>
<proteinExistence type="predicted"/>
<feature type="compositionally biased region" description="Basic and acidic residues" evidence="2">
    <location>
        <begin position="101"/>
        <end position="115"/>
    </location>
</feature>
<evidence type="ECO:0000256" key="2">
    <source>
        <dbReference type="SAM" id="MobiDB-lite"/>
    </source>
</evidence>
<feature type="compositionally biased region" description="Basic and acidic residues" evidence="2">
    <location>
        <begin position="43"/>
        <end position="67"/>
    </location>
</feature>
<name>A0ABP9GT74_9ACTN</name>
<feature type="compositionally biased region" description="Acidic residues" evidence="2">
    <location>
        <begin position="33"/>
        <end position="42"/>
    </location>
</feature>
<accession>A0ABP9GT74</accession>
<reference evidence="5" key="1">
    <citation type="journal article" date="2019" name="Int. J. Syst. Evol. Microbiol.">
        <title>The Global Catalogue of Microorganisms (GCM) 10K type strain sequencing project: providing services to taxonomists for standard genome sequencing and annotation.</title>
        <authorList>
            <consortium name="The Broad Institute Genomics Platform"/>
            <consortium name="The Broad Institute Genome Sequencing Center for Infectious Disease"/>
            <person name="Wu L."/>
            <person name="Ma J."/>
        </authorList>
    </citation>
    <scope>NUCLEOTIDE SEQUENCE [LARGE SCALE GENOMIC DNA]</scope>
    <source>
        <strain evidence="5">JCM 18123</strain>
    </source>
</reference>
<keyword evidence="3" id="KW-0472">Membrane</keyword>
<organism evidence="4 5">
    <name type="scientific">Streptomonospora halophila</name>
    <dbReference type="NCBI Taxonomy" id="427369"/>
    <lineage>
        <taxon>Bacteria</taxon>
        <taxon>Bacillati</taxon>
        <taxon>Actinomycetota</taxon>
        <taxon>Actinomycetes</taxon>
        <taxon>Streptosporangiales</taxon>
        <taxon>Nocardiopsidaceae</taxon>
        <taxon>Streptomonospora</taxon>
    </lineage>
</organism>
<keyword evidence="3" id="KW-0812">Transmembrane</keyword>
<feature type="transmembrane region" description="Helical" evidence="3">
    <location>
        <begin position="6"/>
        <end position="23"/>
    </location>
</feature>
<evidence type="ECO:0000313" key="5">
    <source>
        <dbReference type="Proteomes" id="UP001499993"/>
    </source>
</evidence>
<keyword evidence="1" id="KW-0175">Coiled coil</keyword>
<feature type="transmembrane region" description="Helical" evidence="3">
    <location>
        <begin position="161"/>
        <end position="181"/>
    </location>
</feature>
<evidence type="ECO:0000256" key="3">
    <source>
        <dbReference type="SAM" id="Phobius"/>
    </source>
</evidence>
<protein>
    <submittedName>
        <fullName evidence="4">Uncharacterized protein</fullName>
    </submittedName>
</protein>
<evidence type="ECO:0000313" key="4">
    <source>
        <dbReference type="EMBL" id="GAA4952840.1"/>
    </source>
</evidence>
<feature type="region of interest" description="Disordered" evidence="2">
    <location>
        <begin position="30"/>
        <end position="148"/>
    </location>
</feature>
<dbReference type="Proteomes" id="UP001499993">
    <property type="component" value="Unassembled WGS sequence"/>
</dbReference>
<dbReference type="EMBL" id="BAABIK010000028">
    <property type="protein sequence ID" value="GAA4952840.1"/>
    <property type="molecule type" value="Genomic_DNA"/>
</dbReference>
<dbReference type="RefSeq" id="WP_345558332.1">
    <property type="nucleotide sequence ID" value="NZ_BAABIK010000028.1"/>
</dbReference>
<evidence type="ECO:0000256" key="1">
    <source>
        <dbReference type="SAM" id="Coils"/>
    </source>
</evidence>
<keyword evidence="5" id="KW-1185">Reference proteome</keyword>
<keyword evidence="3" id="KW-1133">Transmembrane helix</keyword>
<sequence length="259" mass="28026">MSSSPLYLAIVVVWLIVLVPMLLRRDSAAPYEDGAELDADFDGDLREDGDAEDADRGGDAEDARAFDAESAEEEPEYGGRAAGVERASEREGRRGVPAAPVRDRDEPADPDETRVPSRAGAGDPEDPEDEETAMESGAPAPRPRPSRAAVIARRRRRTSGLTALLALAGIGVATGLGPWWVLAPPAVLLLGHLALLREAAKADAEHRAAQARRRRRAAEVRRAREAAEAAREAQVIELMNRRKEVYDQYTDAHQRAAGD</sequence>
<gene>
    <name evidence="4" type="ORF">GCM10023224_42010</name>
</gene>
<comment type="caution">
    <text evidence="4">The sequence shown here is derived from an EMBL/GenBank/DDBJ whole genome shotgun (WGS) entry which is preliminary data.</text>
</comment>